<proteinExistence type="predicted"/>
<dbReference type="Proteomes" id="UP000266841">
    <property type="component" value="Unassembled WGS sequence"/>
</dbReference>
<keyword evidence="3" id="KW-1185">Reference proteome</keyword>
<evidence type="ECO:0000313" key="3">
    <source>
        <dbReference type="Proteomes" id="UP000266841"/>
    </source>
</evidence>
<feature type="non-terminal residue" evidence="2">
    <location>
        <position position="204"/>
    </location>
</feature>
<evidence type="ECO:0000313" key="2">
    <source>
        <dbReference type="EMBL" id="EJK54837.1"/>
    </source>
</evidence>
<dbReference type="AlphaFoldDB" id="K0S7P1"/>
<protein>
    <submittedName>
        <fullName evidence="2">Uncharacterized protein</fullName>
    </submittedName>
</protein>
<organism evidence="2 3">
    <name type="scientific">Thalassiosira oceanica</name>
    <name type="common">Marine diatom</name>
    <dbReference type="NCBI Taxonomy" id="159749"/>
    <lineage>
        <taxon>Eukaryota</taxon>
        <taxon>Sar</taxon>
        <taxon>Stramenopiles</taxon>
        <taxon>Ochrophyta</taxon>
        <taxon>Bacillariophyta</taxon>
        <taxon>Coscinodiscophyceae</taxon>
        <taxon>Thalassiosirophycidae</taxon>
        <taxon>Thalassiosirales</taxon>
        <taxon>Thalassiosiraceae</taxon>
        <taxon>Thalassiosira</taxon>
    </lineage>
</organism>
<gene>
    <name evidence="2" type="ORF">THAOC_25502</name>
</gene>
<dbReference type="EMBL" id="AGNL01035193">
    <property type="protein sequence ID" value="EJK54837.1"/>
    <property type="molecule type" value="Genomic_DNA"/>
</dbReference>
<comment type="caution">
    <text evidence="2">The sequence shown here is derived from an EMBL/GenBank/DDBJ whole genome shotgun (WGS) entry which is preliminary data.</text>
</comment>
<accession>K0S7P1</accession>
<sequence length="204" mass="22778">MSDADLHEGLEDAPCLNRMKIMGALMNPIFQSKKRMIAAGLCTDSQYNAGEVELLDLMTEFYARQEGNDNVVVISVDATPNEWVDNDDDDDEDLTSPARRLAEGEWKKFRKSYKNFDTLPEVEPVDVLGGHDSEGQPKPSPILAIGPDQKRGKDLPSMCNHADYVGSRGYYDLTQFMIDHKRELPSLSNTFLGKLAPYATSESD</sequence>
<name>K0S7P1_THAOC</name>
<reference evidence="2 3" key="1">
    <citation type="journal article" date="2012" name="Genome Biol.">
        <title>Genome and low-iron response of an oceanic diatom adapted to chronic iron limitation.</title>
        <authorList>
            <person name="Lommer M."/>
            <person name="Specht M."/>
            <person name="Roy A.S."/>
            <person name="Kraemer L."/>
            <person name="Andreson R."/>
            <person name="Gutowska M.A."/>
            <person name="Wolf J."/>
            <person name="Bergner S.V."/>
            <person name="Schilhabel M.B."/>
            <person name="Klostermeier U.C."/>
            <person name="Beiko R.G."/>
            <person name="Rosenstiel P."/>
            <person name="Hippler M."/>
            <person name="Laroche J."/>
        </authorList>
    </citation>
    <scope>NUCLEOTIDE SEQUENCE [LARGE SCALE GENOMIC DNA]</scope>
    <source>
        <strain evidence="2 3">CCMP1005</strain>
    </source>
</reference>
<evidence type="ECO:0000256" key="1">
    <source>
        <dbReference type="SAM" id="MobiDB-lite"/>
    </source>
</evidence>
<feature type="region of interest" description="Disordered" evidence="1">
    <location>
        <begin position="130"/>
        <end position="153"/>
    </location>
</feature>